<comment type="similarity">
    <text evidence="1">Belongs to the LysR transcriptional regulatory family.</text>
</comment>
<evidence type="ECO:0000256" key="4">
    <source>
        <dbReference type="ARBA" id="ARBA00023163"/>
    </source>
</evidence>
<dbReference type="Pfam" id="PF03466">
    <property type="entry name" value="LysR_substrate"/>
    <property type="match status" value="1"/>
</dbReference>
<sequence>MDIRHLRYFLAVADAGSLTRAAEVLGIQQPPLSQQIMALEHEVGVPLLRRHPKGVALTPAGQVLRTEAQRLVAGMGALQERMARIAAGREGVLDVAFTSSAAAHAFTPRLLRECRQRFAGIELRLSEHNAEDILDALVAGRLHAGLLRVPVNHPPGIDMLTLLTEPAMLALPWGHPLVPDGRPRPLAPQALRDDGFILVRRPGAPGLYANWLRLCEQAGFQPRIVAEVDRMMTNLNLVAAGAGVSVVPASMSGAHPEAIVYCPIAGGQALSAPLTLAWRRSDAEGPLAHLIAMARELAQP</sequence>
<keyword evidence="4" id="KW-0804">Transcription</keyword>
<evidence type="ECO:0000313" key="7">
    <source>
        <dbReference type="Proteomes" id="UP001156903"/>
    </source>
</evidence>
<dbReference type="EMBL" id="BSPB01000002">
    <property type="protein sequence ID" value="GLS12933.1"/>
    <property type="molecule type" value="Genomic_DNA"/>
</dbReference>
<dbReference type="SUPFAM" id="SSF46785">
    <property type="entry name" value="Winged helix' DNA-binding domain"/>
    <property type="match status" value="1"/>
</dbReference>
<dbReference type="InterPro" id="IPR000847">
    <property type="entry name" value="LysR_HTH_N"/>
</dbReference>
<dbReference type="PANTHER" id="PTHR30346:SF28">
    <property type="entry name" value="HTH-TYPE TRANSCRIPTIONAL REGULATOR CYNR"/>
    <property type="match status" value="1"/>
</dbReference>
<dbReference type="Gene3D" id="1.10.10.10">
    <property type="entry name" value="Winged helix-like DNA-binding domain superfamily/Winged helix DNA-binding domain"/>
    <property type="match status" value="1"/>
</dbReference>
<gene>
    <name evidence="6" type="ORF">GCM10007935_03610</name>
</gene>
<dbReference type="PRINTS" id="PR00039">
    <property type="entry name" value="HTHLYSR"/>
</dbReference>
<evidence type="ECO:0000256" key="1">
    <source>
        <dbReference type="ARBA" id="ARBA00009437"/>
    </source>
</evidence>
<accession>A0ABQ6BXL9</accession>
<dbReference type="InterPro" id="IPR036390">
    <property type="entry name" value="WH_DNA-bd_sf"/>
</dbReference>
<dbReference type="Pfam" id="PF00126">
    <property type="entry name" value="HTH_1"/>
    <property type="match status" value="1"/>
</dbReference>
<dbReference type="RefSeq" id="WP_284306415.1">
    <property type="nucleotide sequence ID" value="NZ_BSPB01000002.1"/>
</dbReference>
<protein>
    <submittedName>
        <fullName evidence="6">LysR family transcriptional regulator</fullName>
    </submittedName>
</protein>
<dbReference type="Proteomes" id="UP001156903">
    <property type="component" value="Unassembled WGS sequence"/>
</dbReference>
<dbReference type="SUPFAM" id="SSF53850">
    <property type="entry name" value="Periplasmic binding protein-like II"/>
    <property type="match status" value="1"/>
</dbReference>
<reference evidence="7" key="1">
    <citation type="journal article" date="2019" name="Int. J. Syst. Evol. Microbiol.">
        <title>The Global Catalogue of Microorganisms (GCM) 10K type strain sequencing project: providing services to taxonomists for standard genome sequencing and annotation.</title>
        <authorList>
            <consortium name="The Broad Institute Genomics Platform"/>
            <consortium name="The Broad Institute Genome Sequencing Center for Infectious Disease"/>
            <person name="Wu L."/>
            <person name="Ma J."/>
        </authorList>
    </citation>
    <scope>NUCLEOTIDE SEQUENCE [LARGE SCALE GENOMIC DNA]</scope>
    <source>
        <strain evidence="7">NBRC 109341</strain>
    </source>
</reference>
<feature type="domain" description="HTH lysR-type" evidence="5">
    <location>
        <begin position="1"/>
        <end position="58"/>
    </location>
</feature>
<proteinExistence type="inferred from homology"/>
<dbReference type="InterPro" id="IPR036388">
    <property type="entry name" value="WH-like_DNA-bd_sf"/>
</dbReference>
<comment type="caution">
    <text evidence="6">The sequence shown here is derived from an EMBL/GenBank/DDBJ whole genome shotgun (WGS) entry which is preliminary data.</text>
</comment>
<evidence type="ECO:0000259" key="5">
    <source>
        <dbReference type="PROSITE" id="PS50931"/>
    </source>
</evidence>
<organism evidence="6 7">
    <name type="scientific">Hydrogenophaga electricum</name>
    <dbReference type="NCBI Taxonomy" id="1230953"/>
    <lineage>
        <taxon>Bacteria</taxon>
        <taxon>Pseudomonadati</taxon>
        <taxon>Pseudomonadota</taxon>
        <taxon>Betaproteobacteria</taxon>
        <taxon>Burkholderiales</taxon>
        <taxon>Comamonadaceae</taxon>
        <taxon>Hydrogenophaga</taxon>
    </lineage>
</organism>
<dbReference type="InterPro" id="IPR005119">
    <property type="entry name" value="LysR_subst-bd"/>
</dbReference>
<dbReference type="PROSITE" id="PS50931">
    <property type="entry name" value="HTH_LYSR"/>
    <property type="match status" value="1"/>
</dbReference>
<dbReference type="PANTHER" id="PTHR30346">
    <property type="entry name" value="TRANSCRIPTIONAL DUAL REGULATOR HCAR-RELATED"/>
    <property type="match status" value="1"/>
</dbReference>
<evidence type="ECO:0000256" key="3">
    <source>
        <dbReference type="ARBA" id="ARBA00023125"/>
    </source>
</evidence>
<keyword evidence="3" id="KW-0238">DNA-binding</keyword>
<evidence type="ECO:0000313" key="6">
    <source>
        <dbReference type="EMBL" id="GLS12933.1"/>
    </source>
</evidence>
<dbReference type="Gene3D" id="3.40.190.10">
    <property type="entry name" value="Periplasmic binding protein-like II"/>
    <property type="match status" value="2"/>
</dbReference>
<name>A0ABQ6BXL9_9BURK</name>
<evidence type="ECO:0000256" key="2">
    <source>
        <dbReference type="ARBA" id="ARBA00023015"/>
    </source>
</evidence>
<keyword evidence="7" id="KW-1185">Reference proteome</keyword>
<keyword evidence="2" id="KW-0805">Transcription regulation</keyword>